<dbReference type="Gene3D" id="3.30.70.100">
    <property type="match status" value="1"/>
</dbReference>
<evidence type="ECO:0000259" key="2">
    <source>
        <dbReference type="Pfam" id="PF07110"/>
    </source>
</evidence>
<keyword evidence="4" id="KW-1185">Reference proteome</keyword>
<dbReference type="InterPro" id="IPR009799">
    <property type="entry name" value="EthD_dom"/>
</dbReference>
<evidence type="ECO:0000313" key="4">
    <source>
        <dbReference type="Proteomes" id="UP000800035"/>
    </source>
</evidence>
<reference evidence="3" key="1">
    <citation type="journal article" date="2020" name="Stud. Mycol.">
        <title>101 Dothideomycetes genomes: a test case for predicting lifestyles and emergence of pathogens.</title>
        <authorList>
            <person name="Haridas S."/>
            <person name="Albert R."/>
            <person name="Binder M."/>
            <person name="Bloem J."/>
            <person name="Labutti K."/>
            <person name="Salamov A."/>
            <person name="Andreopoulos B."/>
            <person name="Baker S."/>
            <person name="Barry K."/>
            <person name="Bills G."/>
            <person name="Bluhm B."/>
            <person name="Cannon C."/>
            <person name="Castanera R."/>
            <person name="Culley D."/>
            <person name="Daum C."/>
            <person name="Ezra D."/>
            <person name="Gonzalez J."/>
            <person name="Henrissat B."/>
            <person name="Kuo A."/>
            <person name="Liang C."/>
            <person name="Lipzen A."/>
            <person name="Lutzoni F."/>
            <person name="Magnuson J."/>
            <person name="Mondo S."/>
            <person name="Nolan M."/>
            <person name="Ohm R."/>
            <person name="Pangilinan J."/>
            <person name="Park H.-J."/>
            <person name="Ramirez L."/>
            <person name="Alfaro M."/>
            <person name="Sun H."/>
            <person name="Tritt A."/>
            <person name="Yoshinaga Y."/>
            <person name="Zwiers L.-H."/>
            <person name="Turgeon B."/>
            <person name="Goodwin S."/>
            <person name="Spatafora J."/>
            <person name="Crous P."/>
            <person name="Grigoriev I."/>
        </authorList>
    </citation>
    <scope>NUCLEOTIDE SEQUENCE</scope>
    <source>
        <strain evidence="3">CBS 675.92</strain>
    </source>
</reference>
<evidence type="ECO:0000256" key="1">
    <source>
        <dbReference type="ARBA" id="ARBA00005986"/>
    </source>
</evidence>
<name>A0A6A5TD75_9PLEO</name>
<evidence type="ECO:0000313" key="3">
    <source>
        <dbReference type="EMBL" id="KAF1949689.1"/>
    </source>
</evidence>
<sequence>MSPHTDTYTRADLPFATFFSSPHLLSTNNMPFVIFLYLYRKPGLTFQEFRDGMENVAFPWLFEYYKPHQPLAWTRHYVCRRGSKTGQRLLAYSAPPADPDPDAPVVMLGGITEFPWDVMIRVVYRDELHFNQYFAWLNEPENAANIAASEEEFSDPTKLKAVVIGEVVD</sequence>
<comment type="similarity">
    <text evidence="1">Belongs to the tpcK family.</text>
</comment>
<organism evidence="3 4">
    <name type="scientific">Byssothecium circinans</name>
    <dbReference type="NCBI Taxonomy" id="147558"/>
    <lineage>
        <taxon>Eukaryota</taxon>
        <taxon>Fungi</taxon>
        <taxon>Dikarya</taxon>
        <taxon>Ascomycota</taxon>
        <taxon>Pezizomycotina</taxon>
        <taxon>Dothideomycetes</taxon>
        <taxon>Pleosporomycetidae</taxon>
        <taxon>Pleosporales</taxon>
        <taxon>Massarineae</taxon>
        <taxon>Massarinaceae</taxon>
        <taxon>Byssothecium</taxon>
    </lineage>
</organism>
<dbReference type="Pfam" id="PF07110">
    <property type="entry name" value="EthD"/>
    <property type="match status" value="1"/>
</dbReference>
<dbReference type="EMBL" id="ML977033">
    <property type="protein sequence ID" value="KAF1949689.1"/>
    <property type="molecule type" value="Genomic_DNA"/>
</dbReference>
<protein>
    <recommendedName>
        <fullName evidence="2">EthD domain-containing protein</fullName>
    </recommendedName>
</protein>
<dbReference type="SUPFAM" id="SSF54909">
    <property type="entry name" value="Dimeric alpha+beta barrel"/>
    <property type="match status" value="1"/>
</dbReference>
<accession>A0A6A5TD75</accession>
<gene>
    <name evidence="3" type="ORF">CC80DRAFT_253920</name>
</gene>
<proteinExistence type="inferred from homology"/>
<dbReference type="AlphaFoldDB" id="A0A6A5TD75"/>
<dbReference type="Proteomes" id="UP000800035">
    <property type="component" value="Unassembled WGS sequence"/>
</dbReference>
<feature type="domain" description="EthD" evidence="2">
    <location>
        <begin position="41"/>
        <end position="156"/>
    </location>
</feature>
<dbReference type="InterPro" id="IPR011008">
    <property type="entry name" value="Dimeric_a/b-barrel"/>
</dbReference>
<dbReference type="GO" id="GO:0016491">
    <property type="term" value="F:oxidoreductase activity"/>
    <property type="evidence" value="ECO:0007669"/>
    <property type="project" value="InterPro"/>
</dbReference>
<dbReference type="OrthoDB" id="2519291at2759"/>